<evidence type="ECO:0008006" key="7">
    <source>
        <dbReference type="Google" id="ProtNLM"/>
    </source>
</evidence>
<name>A0ABP8BMV3_9ACTN</name>
<evidence type="ECO:0000313" key="5">
    <source>
        <dbReference type="EMBL" id="GAA4210543.1"/>
    </source>
</evidence>
<evidence type="ECO:0000259" key="3">
    <source>
        <dbReference type="Pfam" id="PF13111"/>
    </source>
</evidence>
<accession>A0ABP8BMV3</accession>
<evidence type="ECO:0000313" key="6">
    <source>
        <dbReference type="Proteomes" id="UP001501251"/>
    </source>
</evidence>
<comment type="caution">
    <text evidence="5">The sequence shown here is derived from an EMBL/GenBank/DDBJ whole genome shotgun (WGS) entry which is preliminary data.</text>
</comment>
<dbReference type="RefSeq" id="WP_344923432.1">
    <property type="nucleotide sequence ID" value="NZ_BAABAQ010000023.1"/>
</dbReference>
<evidence type="ECO:0000259" key="2">
    <source>
        <dbReference type="Pfam" id="PF13032"/>
    </source>
</evidence>
<keyword evidence="6" id="KW-1185">Reference proteome</keyword>
<feature type="region of interest" description="Disordered" evidence="1">
    <location>
        <begin position="782"/>
        <end position="806"/>
    </location>
</feature>
<feature type="domain" description="pPIWI-RE module N-terminal" evidence="3">
    <location>
        <begin position="3"/>
        <end position="399"/>
    </location>
</feature>
<sequence length="890" mass="98788">MTAYEPDPAAGLWTEKYRVMPFPQEWRAEFLELYRRRWRGAEHLPVSSLNDLFRATAPGLVATGRGAGSSSEMPWVYASEELPSELVPPLLASWVMTLPPGDELNPKRMADHQAALDRALAMIDQHSPQWRQESVDLTAAGVSPGGTAQPDRRLYPLLPERIGALLADRPLLLNGDELSFRVITCDQGVELVSWPPRAYGSKGRTWYYSALVTVTMQTVPFHARFRVHASYGIRRWATQSPVKLEDGRGATVLLDAPSPWLGTGSPRRRLTANSVGYDRRLGMLTWRGQSLVNLLPEMDVVRVYPKPSELTAEPAVWLGGRDGVAAGILYSSTTMGSHGVGGGLMPLERSLLDRWVEEALHPMFRRVPDLERAYRWSKPAVIPKAQVKDPEDKTLPSQKLVRVRRDALRAALAEQPLVVEVLWQTEETKEELITALRKWLGLSSATPDENGKYAWQDDDLHVMLLAQPLGTLGTPLEIAKEAGHSRAQRLADAVRKRAEQVASRLGPCQVPVGLTIVETRGRKYFTSFAADSDCKNALRLGCAQAARVSQFIVVPEDSEGPLAERAASAVADGMRQLGAFVPPEQRLGEEIADDLQFLAIWQVRRLASGPTRRSGEHLVALRIRPRDSCHPVRGWDGRRKEWVPYSELLLTLAAAARMGDIKAYSTDAERRDHIERQIRSLLFQVRDRPTLVMVNSGNLRDAWPGLANGQLRKDMITFCGEEPTRLALHGADLRLVLLRDANSREETAECYAPGGTEDATPGFSSGLWVSQNAEPDNRVFFSTTDKPATSKQRRDVQKLVPDPNWPHGPAATAWNPQALEITVLGCLSEAALAEDKRISTNSDKPTTIAAITHQLRFHDEYEPLSRPLPSHLAKLAEEYVLPLAGAHNVK</sequence>
<evidence type="ECO:0000256" key="1">
    <source>
        <dbReference type="SAM" id="MobiDB-lite"/>
    </source>
</evidence>
<dbReference type="EMBL" id="BAABAQ010000023">
    <property type="protein sequence ID" value="GAA4210543.1"/>
    <property type="molecule type" value="Genomic_DNA"/>
</dbReference>
<gene>
    <name evidence="5" type="ORF">GCM10022252_78520</name>
</gene>
<proteinExistence type="predicted"/>
<protein>
    <recommendedName>
        <fullName evidence="7">DUF3893 domain-containing protein</fullName>
    </recommendedName>
</protein>
<dbReference type="InterPro" id="IPR025085">
    <property type="entry name" value="pPIWI_RE_X"/>
</dbReference>
<dbReference type="InterPro" id="IPR040496">
    <property type="entry name" value="MID_pPIWI_RE"/>
</dbReference>
<reference evidence="6" key="1">
    <citation type="journal article" date="2019" name="Int. J. Syst. Evol. Microbiol.">
        <title>The Global Catalogue of Microorganisms (GCM) 10K type strain sequencing project: providing services to taxonomists for standard genome sequencing and annotation.</title>
        <authorList>
            <consortium name="The Broad Institute Genomics Platform"/>
            <consortium name="The Broad Institute Genome Sequencing Center for Infectious Disease"/>
            <person name="Wu L."/>
            <person name="Ma J."/>
        </authorList>
    </citation>
    <scope>NUCLEOTIDE SEQUENCE [LARGE SCALE GENOMIC DNA]</scope>
    <source>
        <strain evidence="6">JCM 17388</strain>
    </source>
</reference>
<dbReference type="Proteomes" id="UP001501251">
    <property type="component" value="Unassembled WGS sequence"/>
</dbReference>
<evidence type="ECO:0000259" key="4">
    <source>
        <dbReference type="Pfam" id="PF18157"/>
    </source>
</evidence>
<organism evidence="5 6">
    <name type="scientific">Streptosporangium oxazolinicum</name>
    <dbReference type="NCBI Taxonomy" id="909287"/>
    <lineage>
        <taxon>Bacteria</taxon>
        <taxon>Bacillati</taxon>
        <taxon>Actinomycetota</taxon>
        <taxon>Actinomycetes</taxon>
        <taxon>Streptosporangiales</taxon>
        <taxon>Streptosporangiaceae</taxon>
        <taxon>Streptosporangium</taxon>
    </lineage>
</organism>
<dbReference type="Pfam" id="PF13032">
    <property type="entry name" value="RNaseH_pPIWI_RE"/>
    <property type="match status" value="1"/>
</dbReference>
<dbReference type="Pfam" id="PF13111">
    <property type="entry name" value="pPIWI_RE_X"/>
    <property type="match status" value="1"/>
</dbReference>
<feature type="domain" description="Prokaryotic pPIWI-RE MID" evidence="4">
    <location>
        <begin position="455"/>
        <end position="584"/>
    </location>
</feature>
<dbReference type="InterPro" id="IPR024996">
    <property type="entry name" value="RNaseH_pPIWI_RE"/>
</dbReference>
<dbReference type="Pfam" id="PF18157">
    <property type="entry name" value="MID_pPIWI_RE"/>
    <property type="match status" value="1"/>
</dbReference>
<feature type="domain" description="pPIWI-RE RNaseH" evidence="2">
    <location>
        <begin position="598"/>
        <end position="882"/>
    </location>
</feature>